<protein>
    <submittedName>
        <fullName evidence="2">Uncharacterized protein</fullName>
    </submittedName>
</protein>
<keyword evidence="1" id="KW-1133">Transmembrane helix</keyword>
<evidence type="ECO:0000313" key="2">
    <source>
        <dbReference type="EMBL" id="CAG6744905.1"/>
    </source>
</evidence>
<keyword evidence="1" id="KW-0472">Membrane</keyword>
<reference evidence="2" key="1">
    <citation type="submission" date="2021-05" db="EMBL/GenBank/DDBJ databases">
        <authorList>
            <person name="Alioto T."/>
            <person name="Alioto T."/>
            <person name="Gomez Garrido J."/>
        </authorList>
    </citation>
    <scope>NUCLEOTIDE SEQUENCE</scope>
</reference>
<dbReference type="EMBL" id="HBUF01478226">
    <property type="protein sequence ID" value="CAG6744906.1"/>
    <property type="molecule type" value="Transcribed_RNA"/>
</dbReference>
<name>A0A8D8ZCB4_9HEMI</name>
<evidence type="ECO:0000256" key="1">
    <source>
        <dbReference type="SAM" id="Phobius"/>
    </source>
</evidence>
<organism evidence="2">
    <name type="scientific">Cacopsylla melanoneura</name>
    <dbReference type="NCBI Taxonomy" id="428564"/>
    <lineage>
        <taxon>Eukaryota</taxon>
        <taxon>Metazoa</taxon>
        <taxon>Ecdysozoa</taxon>
        <taxon>Arthropoda</taxon>
        <taxon>Hexapoda</taxon>
        <taxon>Insecta</taxon>
        <taxon>Pterygota</taxon>
        <taxon>Neoptera</taxon>
        <taxon>Paraneoptera</taxon>
        <taxon>Hemiptera</taxon>
        <taxon>Sternorrhyncha</taxon>
        <taxon>Psylloidea</taxon>
        <taxon>Psyllidae</taxon>
        <taxon>Psyllinae</taxon>
        <taxon>Cacopsylla</taxon>
    </lineage>
</organism>
<feature type="transmembrane region" description="Helical" evidence="1">
    <location>
        <begin position="16"/>
        <end position="37"/>
    </location>
</feature>
<keyword evidence="1" id="KW-0812">Transmembrane</keyword>
<dbReference type="AlphaFoldDB" id="A0A8D8ZCB4"/>
<sequence length="126" mass="14596">MAKFFKKLIIWPERSIIYANLPLALWANFNLVLIYGLDIKKETYTKVIQALDKYFAPQTNSVFGVNDKLHFSILRKSTFTDCVISKSSNHPENIKYAAFHSMLIRLISIPMDTDITDIRYQGIDFS</sequence>
<proteinExistence type="predicted"/>
<dbReference type="EMBL" id="HBUF01478225">
    <property type="protein sequence ID" value="CAG6744905.1"/>
    <property type="molecule type" value="Transcribed_RNA"/>
</dbReference>
<accession>A0A8D8ZCB4</accession>